<protein>
    <recommendedName>
        <fullName evidence="3">phospholipase D</fullName>
        <ecNumber evidence="3">3.1.4.4</ecNumber>
    </recommendedName>
</protein>
<keyword evidence="4" id="KW-0378">Hydrolase</keyword>
<gene>
    <name evidence="8" type="ORF">DDZ13_02420</name>
</gene>
<evidence type="ECO:0000259" key="7">
    <source>
        <dbReference type="Pfam" id="PF13091"/>
    </source>
</evidence>
<evidence type="ECO:0000313" key="9">
    <source>
        <dbReference type="Proteomes" id="UP000247099"/>
    </source>
</evidence>
<dbReference type="EMBL" id="QHJQ01000001">
    <property type="protein sequence ID" value="PXA05744.1"/>
    <property type="molecule type" value="Genomic_DNA"/>
</dbReference>
<keyword evidence="9" id="KW-1185">Reference proteome</keyword>
<feature type="domain" description="Phospholipase D-like" evidence="7">
    <location>
        <begin position="334"/>
        <end position="468"/>
    </location>
</feature>
<evidence type="ECO:0000256" key="5">
    <source>
        <dbReference type="ARBA" id="ARBA00022963"/>
    </source>
</evidence>
<dbReference type="InterPro" id="IPR025202">
    <property type="entry name" value="PLD-like_dom"/>
</dbReference>
<evidence type="ECO:0000313" key="8">
    <source>
        <dbReference type="EMBL" id="PXA05744.1"/>
    </source>
</evidence>
<keyword evidence="5" id="KW-0442">Lipid degradation</keyword>
<dbReference type="SUPFAM" id="SSF56024">
    <property type="entry name" value="Phospholipase D/nuclease"/>
    <property type="match status" value="2"/>
</dbReference>
<dbReference type="PANTHER" id="PTHR43856">
    <property type="entry name" value="CARDIOLIPIN HYDROLASE"/>
    <property type="match status" value="1"/>
</dbReference>
<evidence type="ECO:0000256" key="6">
    <source>
        <dbReference type="ARBA" id="ARBA00023098"/>
    </source>
</evidence>
<comment type="caution">
    <text evidence="8">The sequence shown here is derived from an EMBL/GenBank/DDBJ whole genome shotgun (WGS) entry which is preliminary data.</text>
</comment>
<comment type="catalytic activity">
    <reaction evidence="1">
        <text>a 1,2-diacyl-sn-glycero-3-phosphocholine + H2O = a 1,2-diacyl-sn-glycero-3-phosphate + choline + H(+)</text>
        <dbReference type="Rhea" id="RHEA:14445"/>
        <dbReference type="ChEBI" id="CHEBI:15354"/>
        <dbReference type="ChEBI" id="CHEBI:15377"/>
        <dbReference type="ChEBI" id="CHEBI:15378"/>
        <dbReference type="ChEBI" id="CHEBI:57643"/>
        <dbReference type="ChEBI" id="CHEBI:58608"/>
        <dbReference type="EC" id="3.1.4.4"/>
    </reaction>
</comment>
<evidence type="ECO:0000256" key="3">
    <source>
        <dbReference type="ARBA" id="ARBA00012027"/>
    </source>
</evidence>
<dbReference type="RefSeq" id="WP_110129821.1">
    <property type="nucleotide sequence ID" value="NZ_QHJQ01000001.1"/>
</dbReference>
<organism evidence="8 9">
    <name type="scientific">Coraliomargarita sinensis</name>
    <dbReference type="NCBI Taxonomy" id="2174842"/>
    <lineage>
        <taxon>Bacteria</taxon>
        <taxon>Pseudomonadati</taxon>
        <taxon>Verrucomicrobiota</taxon>
        <taxon>Opitutia</taxon>
        <taxon>Puniceicoccales</taxon>
        <taxon>Coraliomargaritaceae</taxon>
        <taxon>Coraliomargarita</taxon>
    </lineage>
</organism>
<dbReference type="Pfam" id="PF13091">
    <property type="entry name" value="PLDc_2"/>
    <property type="match status" value="1"/>
</dbReference>
<dbReference type="InterPro" id="IPR051406">
    <property type="entry name" value="PLD_domain"/>
</dbReference>
<dbReference type="PANTHER" id="PTHR43856:SF1">
    <property type="entry name" value="MITOCHONDRIAL CARDIOLIPIN HYDROLASE"/>
    <property type="match status" value="1"/>
</dbReference>
<sequence length="508" mass="56755">MKVILLLLIGAVLGISLLPYLLFRQKEMPPGTNLASPAYSFDSAELLIDRTAWDEQTEQYLREHQIFDTILKEVQAAETFIIADFFLWNPWKGAIEAGGSLRPLAEELATALIEKRIQNPDMPILVITDPINRIYGELAPDFYQRIADAGIPIVFTALDQLPDSSRLYAPQAWFWSRFLPSEKKDDARWVPNPFNPEGKKLTLAQLGRLLYFKANHRKVLVTGRSGGETRLLVPSFNPADGSANHSNIGVLVDGPVARFAAESELEVAAWSGAEADHIQGGLTMKAAEAISGIQNYLSVMPGPDFARLGEPAVAYRSEGAIRDEIILQLQKAVAGTRIDIGMFYFSDRKVIQALKSAIKRGAKLRVLLDANRDAFGREKNGIPNRIIAAELMELTEDHELQVRWAATHGEQFHSKVLRISGPQQEVLFLGSANWTRRNIGNLNLESNLLLTNVATANQSFDAYFESVWGNERGYAESLPYEDLAESGFSLTWKKWLYRFQEWSGASTF</sequence>
<evidence type="ECO:0000256" key="2">
    <source>
        <dbReference type="ARBA" id="ARBA00008664"/>
    </source>
</evidence>
<reference evidence="8 9" key="1">
    <citation type="submission" date="2018-05" db="EMBL/GenBank/DDBJ databases">
        <title>Coraliomargarita sinensis sp. nov., isolated from a marine solar saltern.</title>
        <authorList>
            <person name="Zhou L.Y."/>
        </authorList>
    </citation>
    <scope>NUCLEOTIDE SEQUENCE [LARGE SCALE GENOMIC DNA]</scope>
    <source>
        <strain evidence="8 9">WN38</strain>
    </source>
</reference>
<name>A0A317ZJ41_9BACT</name>
<accession>A0A317ZJ41</accession>
<dbReference type="OrthoDB" id="92272at2"/>
<dbReference type="GO" id="GO:0016891">
    <property type="term" value="F:RNA endonuclease activity producing 5'-phosphomonoesters, hydrolytic mechanism"/>
    <property type="evidence" value="ECO:0007669"/>
    <property type="project" value="TreeGrafter"/>
</dbReference>
<dbReference type="Gene3D" id="3.30.870.10">
    <property type="entry name" value="Endonuclease Chain A"/>
    <property type="match status" value="2"/>
</dbReference>
<proteinExistence type="inferred from homology"/>
<dbReference type="EC" id="3.1.4.4" evidence="3"/>
<dbReference type="AlphaFoldDB" id="A0A317ZJ41"/>
<keyword evidence="6" id="KW-0443">Lipid metabolism</keyword>
<dbReference type="GO" id="GO:0004630">
    <property type="term" value="F:phospholipase D activity"/>
    <property type="evidence" value="ECO:0007669"/>
    <property type="project" value="UniProtKB-EC"/>
</dbReference>
<dbReference type="GO" id="GO:0016042">
    <property type="term" value="P:lipid catabolic process"/>
    <property type="evidence" value="ECO:0007669"/>
    <property type="project" value="UniProtKB-KW"/>
</dbReference>
<dbReference type="Proteomes" id="UP000247099">
    <property type="component" value="Unassembled WGS sequence"/>
</dbReference>
<evidence type="ECO:0000256" key="1">
    <source>
        <dbReference type="ARBA" id="ARBA00000798"/>
    </source>
</evidence>
<dbReference type="InParanoid" id="A0A317ZJ41"/>
<comment type="similarity">
    <text evidence="2">Belongs to the phospholipase D family.</text>
</comment>
<evidence type="ECO:0000256" key="4">
    <source>
        <dbReference type="ARBA" id="ARBA00022801"/>
    </source>
</evidence>